<protein>
    <recommendedName>
        <fullName evidence="4 14">Undecaprenyl-diphosphatase</fullName>
        <ecNumber evidence="3 14">3.6.1.27</ecNumber>
    </recommendedName>
    <alternativeName>
        <fullName evidence="12 14">Bacitracin resistance protein</fullName>
    </alternativeName>
    <alternativeName>
        <fullName evidence="11 14">Undecaprenyl pyrophosphate phosphatase</fullName>
    </alternativeName>
</protein>
<dbReference type="InterPro" id="IPR003824">
    <property type="entry name" value="UppP"/>
</dbReference>
<keyword evidence="9 14" id="KW-0472">Membrane</keyword>
<dbReference type="PANTHER" id="PTHR30622:SF4">
    <property type="entry name" value="UNDECAPRENYL-DIPHOSPHATASE"/>
    <property type="match status" value="1"/>
</dbReference>
<dbReference type="Proteomes" id="UP000696931">
    <property type="component" value="Unassembled WGS sequence"/>
</dbReference>
<comment type="subcellular location">
    <subcellularLocation>
        <location evidence="1 14">Cell membrane</location>
        <topology evidence="1 14">Multi-pass membrane protein</topology>
    </subcellularLocation>
</comment>
<dbReference type="AlphaFoldDB" id="A0A933SGZ9"/>
<feature type="transmembrane region" description="Helical" evidence="14">
    <location>
        <begin position="224"/>
        <end position="243"/>
    </location>
</feature>
<keyword evidence="14" id="KW-0133">Cell shape</keyword>
<comment type="function">
    <text evidence="14">Catalyzes the dephosphorylation of undecaprenyl diphosphate (UPP). Confers resistance to bacitracin.</text>
</comment>
<evidence type="ECO:0000256" key="4">
    <source>
        <dbReference type="ARBA" id="ARBA00021581"/>
    </source>
</evidence>
<evidence type="ECO:0000256" key="2">
    <source>
        <dbReference type="ARBA" id="ARBA00010621"/>
    </source>
</evidence>
<evidence type="ECO:0000256" key="10">
    <source>
        <dbReference type="ARBA" id="ARBA00023251"/>
    </source>
</evidence>
<keyword evidence="7 14" id="KW-0378">Hydrolase</keyword>
<gene>
    <name evidence="14" type="primary">uppP</name>
    <name evidence="15" type="ORF">HZA61_16840</name>
</gene>
<comment type="similarity">
    <text evidence="2 14">Belongs to the UppP family.</text>
</comment>
<keyword evidence="14" id="KW-0573">Peptidoglycan synthesis</keyword>
<comment type="miscellaneous">
    <text evidence="14">Bacitracin is thought to be involved in the inhibition of peptidoglycan synthesis by sequestering undecaprenyl diphosphate, thereby reducing the pool of lipid carrier available.</text>
</comment>
<evidence type="ECO:0000256" key="7">
    <source>
        <dbReference type="ARBA" id="ARBA00022801"/>
    </source>
</evidence>
<keyword evidence="10 14" id="KW-0046">Antibiotic resistance</keyword>
<feature type="transmembrane region" description="Helical" evidence="14">
    <location>
        <begin position="122"/>
        <end position="139"/>
    </location>
</feature>
<dbReference type="Pfam" id="PF02673">
    <property type="entry name" value="BacA"/>
    <property type="match status" value="1"/>
</dbReference>
<comment type="catalytic activity">
    <reaction evidence="13 14">
        <text>di-trans,octa-cis-undecaprenyl diphosphate + H2O = di-trans,octa-cis-undecaprenyl phosphate + phosphate + H(+)</text>
        <dbReference type="Rhea" id="RHEA:28094"/>
        <dbReference type="ChEBI" id="CHEBI:15377"/>
        <dbReference type="ChEBI" id="CHEBI:15378"/>
        <dbReference type="ChEBI" id="CHEBI:43474"/>
        <dbReference type="ChEBI" id="CHEBI:58405"/>
        <dbReference type="ChEBI" id="CHEBI:60392"/>
        <dbReference type="EC" id="3.6.1.27"/>
    </reaction>
</comment>
<keyword evidence="14" id="KW-0961">Cell wall biogenesis/degradation</keyword>
<evidence type="ECO:0000256" key="13">
    <source>
        <dbReference type="ARBA" id="ARBA00047594"/>
    </source>
</evidence>
<accession>A0A933SGZ9</accession>
<dbReference type="GO" id="GO:0008360">
    <property type="term" value="P:regulation of cell shape"/>
    <property type="evidence" value="ECO:0007669"/>
    <property type="project" value="UniProtKB-KW"/>
</dbReference>
<feature type="transmembrane region" description="Helical" evidence="14">
    <location>
        <begin position="93"/>
        <end position="110"/>
    </location>
</feature>
<dbReference type="GO" id="GO:0050380">
    <property type="term" value="F:undecaprenyl-diphosphatase activity"/>
    <property type="evidence" value="ECO:0007669"/>
    <property type="project" value="UniProtKB-UniRule"/>
</dbReference>
<proteinExistence type="inferred from homology"/>
<evidence type="ECO:0000256" key="6">
    <source>
        <dbReference type="ARBA" id="ARBA00022692"/>
    </source>
</evidence>
<dbReference type="GO" id="GO:0005886">
    <property type="term" value="C:plasma membrane"/>
    <property type="evidence" value="ECO:0007669"/>
    <property type="project" value="UniProtKB-SubCell"/>
</dbReference>
<feature type="transmembrane region" description="Helical" evidence="14">
    <location>
        <begin position="249"/>
        <end position="270"/>
    </location>
</feature>
<reference evidence="15" key="1">
    <citation type="submission" date="2020-07" db="EMBL/GenBank/DDBJ databases">
        <title>Huge and variable diversity of episymbiotic CPR bacteria and DPANN archaea in groundwater ecosystems.</title>
        <authorList>
            <person name="He C.Y."/>
            <person name="Keren R."/>
            <person name="Whittaker M."/>
            <person name="Farag I.F."/>
            <person name="Doudna J."/>
            <person name="Cate J.H.D."/>
            <person name="Banfield J.F."/>
        </authorList>
    </citation>
    <scope>NUCLEOTIDE SEQUENCE</scope>
    <source>
        <strain evidence="15">NC_groundwater_1813_Pr3_B-0.1um_71_17</strain>
    </source>
</reference>
<feature type="transmembrane region" description="Helical" evidence="14">
    <location>
        <begin position="50"/>
        <end position="72"/>
    </location>
</feature>
<comment type="caution">
    <text evidence="15">The sequence shown here is derived from an EMBL/GenBank/DDBJ whole genome shotgun (WGS) entry which is preliminary data.</text>
</comment>
<sequence length="273" mass="29039">MLTLLPASTITPLQAAVLGAVQGLTELLPVSSSAHLYLVPTLLGWKYEGLAFDVALHAGTLVALVIAFWNDWWTMATDLFAKDAAKAREARTLWALLIVATIPAAIVGKLLDDVAEQQLRSLLLQAATLSVFGLLLWLADRTPTKGADERSPGWFTGVAMGLAQCLALVPGVSRSGVTMTAGRFLGLSRPAAARFSFLLATPITFGAIVLKLKDVPQDVPGPTLAIAVVTSAAFGTLAIKLLLGMVRRTGFGVFFAYRAALSAVIVAFWWTHR</sequence>
<evidence type="ECO:0000256" key="11">
    <source>
        <dbReference type="ARBA" id="ARBA00032707"/>
    </source>
</evidence>
<evidence type="ECO:0000256" key="12">
    <source>
        <dbReference type="ARBA" id="ARBA00032932"/>
    </source>
</evidence>
<keyword evidence="6 14" id="KW-0812">Transmembrane</keyword>
<evidence type="ECO:0000313" key="16">
    <source>
        <dbReference type="Proteomes" id="UP000696931"/>
    </source>
</evidence>
<keyword evidence="5 14" id="KW-1003">Cell membrane</keyword>
<dbReference type="EMBL" id="JACRIW010000121">
    <property type="protein sequence ID" value="MBI5171156.1"/>
    <property type="molecule type" value="Genomic_DNA"/>
</dbReference>
<evidence type="ECO:0000256" key="5">
    <source>
        <dbReference type="ARBA" id="ARBA00022475"/>
    </source>
</evidence>
<dbReference type="EC" id="3.6.1.27" evidence="3 14"/>
<dbReference type="GO" id="GO:0071555">
    <property type="term" value="P:cell wall organization"/>
    <property type="evidence" value="ECO:0007669"/>
    <property type="project" value="UniProtKB-KW"/>
</dbReference>
<evidence type="ECO:0000313" key="15">
    <source>
        <dbReference type="EMBL" id="MBI5171156.1"/>
    </source>
</evidence>
<evidence type="ECO:0000256" key="3">
    <source>
        <dbReference type="ARBA" id="ARBA00012374"/>
    </source>
</evidence>
<dbReference type="GO" id="GO:0046677">
    <property type="term" value="P:response to antibiotic"/>
    <property type="evidence" value="ECO:0007669"/>
    <property type="project" value="UniProtKB-UniRule"/>
</dbReference>
<name>A0A933SGZ9_UNCEI</name>
<evidence type="ECO:0000256" key="8">
    <source>
        <dbReference type="ARBA" id="ARBA00022989"/>
    </source>
</evidence>
<evidence type="ECO:0000256" key="1">
    <source>
        <dbReference type="ARBA" id="ARBA00004651"/>
    </source>
</evidence>
<feature type="transmembrane region" description="Helical" evidence="14">
    <location>
        <begin position="151"/>
        <end position="172"/>
    </location>
</feature>
<evidence type="ECO:0000256" key="14">
    <source>
        <dbReference type="HAMAP-Rule" id="MF_01006"/>
    </source>
</evidence>
<dbReference type="GO" id="GO:0009252">
    <property type="term" value="P:peptidoglycan biosynthetic process"/>
    <property type="evidence" value="ECO:0007669"/>
    <property type="project" value="UniProtKB-KW"/>
</dbReference>
<evidence type="ECO:0000256" key="9">
    <source>
        <dbReference type="ARBA" id="ARBA00023136"/>
    </source>
</evidence>
<dbReference type="HAMAP" id="MF_01006">
    <property type="entry name" value="Undec_diphosphatase"/>
    <property type="match status" value="1"/>
</dbReference>
<keyword evidence="8 14" id="KW-1133">Transmembrane helix</keyword>
<organism evidence="15 16">
    <name type="scientific">Eiseniibacteriota bacterium</name>
    <dbReference type="NCBI Taxonomy" id="2212470"/>
    <lineage>
        <taxon>Bacteria</taxon>
        <taxon>Candidatus Eiseniibacteriota</taxon>
    </lineage>
</organism>
<dbReference type="PANTHER" id="PTHR30622">
    <property type="entry name" value="UNDECAPRENYL-DIPHOSPHATASE"/>
    <property type="match status" value="1"/>
</dbReference>